<dbReference type="SUPFAM" id="SSF53244">
    <property type="entry name" value="MurD-like peptide ligases, peptide-binding domain"/>
    <property type="match status" value="1"/>
</dbReference>
<dbReference type="Proteomes" id="UP000199159">
    <property type="component" value="Unassembled WGS sequence"/>
</dbReference>
<evidence type="ECO:0000259" key="13">
    <source>
        <dbReference type="Pfam" id="PF02875"/>
    </source>
</evidence>
<dbReference type="UniPathway" id="UPA00219"/>
<keyword evidence="3 10" id="KW-0132">Cell division</keyword>
<feature type="domain" description="Mur ligase C-terminal" evidence="13">
    <location>
        <begin position="317"/>
        <end position="443"/>
    </location>
</feature>
<evidence type="ECO:0000256" key="4">
    <source>
        <dbReference type="ARBA" id="ARBA00022741"/>
    </source>
</evidence>
<dbReference type="InterPro" id="IPR036565">
    <property type="entry name" value="Mur-like_cat_sf"/>
</dbReference>
<dbReference type="GO" id="GO:0047480">
    <property type="term" value="F:UDP-N-acetylmuramoyl-tripeptide-D-alanyl-D-alanine ligase activity"/>
    <property type="evidence" value="ECO:0007669"/>
    <property type="project" value="UniProtKB-UniRule"/>
</dbReference>
<protein>
    <recommendedName>
        <fullName evidence="10 11">UDP-N-acetylmuramoyl-tripeptide--D-alanyl-D-alanine ligase</fullName>
        <ecNumber evidence="10 11">6.3.2.10</ecNumber>
    </recommendedName>
    <alternativeName>
        <fullName evidence="10">D-alanyl-D-alanine-adding enzyme</fullName>
    </alternativeName>
</protein>
<dbReference type="InterPro" id="IPR035911">
    <property type="entry name" value="MurE/MurF_N"/>
</dbReference>
<keyword evidence="16" id="KW-1185">Reference proteome</keyword>
<evidence type="ECO:0000313" key="15">
    <source>
        <dbReference type="EMBL" id="SDP95385.1"/>
    </source>
</evidence>
<evidence type="ECO:0000313" key="16">
    <source>
        <dbReference type="Proteomes" id="UP000199159"/>
    </source>
</evidence>
<dbReference type="GO" id="GO:0005524">
    <property type="term" value="F:ATP binding"/>
    <property type="evidence" value="ECO:0007669"/>
    <property type="project" value="UniProtKB-UniRule"/>
</dbReference>
<proteinExistence type="inferred from homology"/>
<dbReference type="EMBL" id="FNJU01000018">
    <property type="protein sequence ID" value="SDP95385.1"/>
    <property type="molecule type" value="Genomic_DNA"/>
</dbReference>
<dbReference type="NCBIfam" id="TIGR01143">
    <property type="entry name" value="murF"/>
    <property type="match status" value="1"/>
</dbReference>
<evidence type="ECO:0000256" key="6">
    <source>
        <dbReference type="ARBA" id="ARBA00022960"/>
    </source>
</evidence>
<dbReference type="InterPro" id="IPR004101">
    <property type="entry name" value="Mur_ligase_C"/>
</dbReference>
<dbReference type="OrthoDB" id="9801978at2"/>
<dbReference type="EC" id="6.3.2.10" evidence="10 11"/>
<dbReference type="InterPro" id="IPR013221">
    <property type="entry name" value="Mur_ligase_cen"/>
</dbReference>
<evidence type="ECO:0000259" key="12">
    <source>
        <dbReference type="Pfam" id="PF01225"/>
    </source>
</evidence>
<dbReference type="AlphaFoldDB" id="A0A1H0WY71"/>
<dbReference type="HAMAP" id="MF_02019">
    <property type="entry name" value="MurF"/>
    <property type="match status" value="1"/>
</dbReference>
<evidence type="ECO:0000256" key="8">
    <source>
        <dbReference type="ARBA" id="ARBA00023306"/>
    </source>
</evidence>
<evidence type="ECO:0000256" key="5">
    <source>
        <dbReference type="ARBA" id="ARBA00022840"/>
    </source>
</evidence>
<keyword evidence="2 10" id="KW-0436">Ligase</keyword>
<keyword evidence="9 10" id="KW-0961">Cell wall biogenesis/degradation</keyword>
<feature type="domain" description="Mur ligase central" evidence="14">
    <location>
        <begin position="110"/>
        <end position="295"/>
    </location>
</feature>
<dbReference type="GO" id="GO:0071555">
    <property type="term" value="P:cell wall organization"/>
    <property type="evidence" value="ECO:0007669"/>
    <property type="project" value="UniProtKB-KW"/>
</dbReference>
<dbReference type="Pfam" id="PF08245">
    <property type="entry name" value="Mur_ligase_M"/>
    <property type="match status" value="1"/>
</dbReference>
<keyword evidence="4 10" id="KW-0547">Nucleotide-binding</keyword>
<dbReference type="GO" id="GO:0008360">
    <property type="term" value="P:regulation of cell shape"/>
    <property type="evidence" value="ECO:0007669"/>
    <property type="project" value="UniProtKB-KW"/>
</dbReference>
<dbReference type="PANTHER" id="PTHR43024:SF1">
    <property type="entry name" value="UDP-N-ACETYLMURAMOYL-TRIPEPTIDE--D-ALANYL-D-ALANINE LIGASE"/>
    <property type="match status" value="1"/>
</dbReference>
<keyword evidence="7 10" id="KW-0573">Peptidoglycan synthesis</keyword>
<keyword evidence="1 10" id="KW-0963">Cytoplasm</keyword>
<dbReference type="SUPFAM" id="SSF53623">
    <property type="entry name" value="MurD-like peptide ligases, catalytic domain"/>
    <property type="match status" value="1"/>
</dbReference>
<dbReference type="InterPro" id="IPR005863">
    <property type="entry name" value="UDP-N-AcMur_synth"/>
</dbReference>
<keyword evidence="8 10" id="KW-0131">Cell cycle</keyword>
<dbReference type="Gene3D" id="3.90.190.20">
    <property type="entry name" value="Mur ligase, C-terminal domain"/>
    <property type="match status" value="1"/>
</dbReference>
<evidence type="ECO:0000256" key="10">
    <source>
        <dbReference type="HAMAP-Rule" id="MF_02019"/>
    </source>
</evidence>
<comment type="similarity">
    <text evidence="10">Belongs to the MurCDEF family. MurF subfamily.</text>
</comment>
<gene>
    <name evidence="10" type="primary">murF</name>
    <name evidence="15" type="ORF">SAMN05216565_11848</name>
</gene>
<dbReference type="STRING" id="930152.SAMN05216565_11848"/>
<dbReference type="Pfam" id="PF02875">
    <property type="entry name" value="Mur_ligase_C"/>
    <property type="match status" value="1"/>
</dbReference>
<feature type="binding site" evidence="10">
    <location>
        <begin position="112"/>
        <end position="118"/>
    </location>
    <ligand>
        <name>ATP</name>
        <dbReference type="ChEBI" id="CHEBI:30616"/>
    </ligand>
</feature>
<dbReference type="GO" id="GO:0051301">
    <property type="term" value="P:cell division"/>
    <property type="evidence" value="ECO:0007669"/>
    <property type="project" value="UniProtKB-KW"/>
</dbReference>
<comment type="pathway">
    <text evidence="10 11">Cell wall biogenesis; peptidoglycan biosynthesis.</text>
</comment>
<dbReference type="PANTHER" id="PTHR43024">
    <property type="entry name" value="UDP-N-ACETYLMURAMOYL-TRIPEPTIDE--D-ALANYL-D-ALANINE LIGASE"/>
    <property type="match status" value="1"/>
</dbReference>
<dbReference type="RefSeq" id="WP_090859331.1">
    <property type="nucleotide sequence ID" value="NZ_FNJU01000018.1"/>
</dbReference>
<evidence type="ECO:0000256" key="11">
    <source>
        <dbReference type="RuleBase" id="RU004136"/>
    </source>
</evidence>
<accession>A0A1H0WY71</accession>
<comment type="subcellular location">
    <subcellularLocation>
        <location evidence="10 11">Cytoplasm</location>
    </subcellularLocation>
</comment>
<keyword evidence="5 10" id="KW-0067">ATP-binding</keyword>
<dbReference type="Gene3D" id="3.40.1190.10">
    <property type="entry name" value="Mur-like, catalytic domain"/>
    <property type="match status" value="1"/>
</dbReference>
<evidence type="ECO:0000256" key="2">
    <source>
        <dbReference type="ARBA" id="ARBA00022598"/>
    </source>
</evidence>
<evidence type="ECO:0000256" key="3">
    <source>
        <dbReference type="ARBA" id="ARBA00022618"/>
    </source>
</evidence>
<dbReference type="InterPro" id="IPR036615">
    <property type="entry name" value="Mur_ligase_C_dom_sf"/>
</dbReference>
<name>A0A1H0WY71_9BACI</name>
<dbReference type="Gene3D" id="3.40.1390.10">
    <property type="entry name" value="MurE/MurF, N-terminal domain"/>
    <property type="match status" value="1"/>
</dbReference>
<evidence type="ECO:0000256" key="1">
    <source>
        <dbReference type="ARBA" id="ARBA00022490"/>
    </source>
</evidence>
<dbReference type="GO" id="GO:0005737">
    <property type="term" value="C:cytoplasm"/>
    <property type="evidence" value="ECO:0007669"/>
    <property type="project" value="UniProtKB-SubCell"/>
</dbReference>
<comment type="catalytic activity">
    <reaction evidence="10 11">
        <text>D-alanyl-D-alanine + UDP-N-acetyl-alpha-D-muramoyl-L-alanyl-gamma-D-glutamyl-meso-2,6-diaminopimelate + ATP = UDP-N-acetyl-alpha-D-muramoyl-L-alanyl-gamma-D-glutamyl-meso-2,6-diaminopimeloyl-D-alanyl-D-alanine + ADP + phosphate + H(+)</text>
        <dbReference type="Rhea" id="RHEA:28374"/>
        <dbReference type="ChEBI" id="CHEBI:15378"/>
        <dbReference type="ChEBI" id="CHEBI:30616"/>
        <dbReference type="ChEBI" id="CHEBI:43474"/>
        <dbReference type="ChEBI" id="CHEBI:57822"/>
        <dbReference type="ChEBI" id="CHEBI:61386"/>
        <dbReference type="ChEBI" id="CHEBI:83905"/>
        <dbReference type="ChEBI" id="CHEBI:456216"/>
        <dbReference type="EC" id="6.3.2.10"/>
    </reaction>
</comment>
<comment type="function">
    <text evidence="10 11">Involved in cell wall formation. Catalyzes the final step in the synthesis of UDP-N-acetylmuramoyl-pentapeptide, the precursor of murein.</text>
</comment>
<dbReference type="InterPro" id="IPR000713">
    <property type="entry name" value="Mur_ligase_N"/>
</dbReference>
<reference evidence="16" key="1">
    <citation type="submission" date="2016-10" db="EMBL/GenBank/DDBJ databases">
        <authorList>
            <person name="Varghese N."/>
            <person name="Submissions S."/>
        </authorList>
    </citation>
    <scope>NUCLEOTIDE SEQUENCE [LARGE SCALE GENOMIC DNA]</scope>
    <source>
        <strain evidence="16">IBRC-M10078</strain>
    </source>
</reference>
<evidence type="ECO:0000256" key="9">
    <source>
        <dbReference type="ARBA" id="ARBA00023316"/>
    </source>
</evidence>
<dbReference type="GO" id="GO:0009252">
    <property type="term" value="P:peptidoglycan biosynthetic process"/>
    <property type="evidence" value="ECO:0007669"/>
    <property type="project" value="UniProtKB-UniRule"/>
</dbReference>
<keyword evidence="6 10" id="KW-0133">Cell shape</keyword>
<dbReference type="SUPFAM" id="SSF63418">
    <property type="entry name" value="MurE/MurF N-terminal domain"/>
    <property type="match status" value="1"/>
</dbReference>
<dbReference type="Pfam" id="PF01225">
    <property type="entry name" value="Mur_ligase"/>
    <property type="match status" value="1"/>
</dbReference>
<sequence>MINRILIEVKKMVDGSCLEQFNEVEITGVSIDTRTVREGNLFIPIIGEKFNGHEFVETAIKNGAVASFWQEDQPNPPQTIPLIYVKDTLIALQTLSKSYLGSLAVKVVGITGSNGKTTTKDMVQAVLSTKYKVQKTEGNLNNHIGLPLTILRLEKDTEIAVLEMGMSGKGEIELLSTIAEPDAAIITNIGESHLLDLGSREAISDAKLEITRGLNQDGPLIYHGEEPLLNSRVEKMPYRKITFGQSTSCDYYSSSLQQENEGTYFQVNEKEQPAYFIPVLGKHNVNNALAAIAIAEYLNVPSTKIADGLKKLKITGMRTELVKGQNGVSIINDAYNASPTSMKAAIELLQDMKGFRQKIVVLGDMLELGENERSFHYEIGKIIQSDEIDYVFTYGELASHISLGAKETFEEGKVFPYQDKENLINHLKQLVGENDLVLVKGSRGMKLEEVVEGL</sequence>
<evidence type="ECO:0000256" key="7">
    <source>
        <dbReference type="ARBA" id="ARBA00022984"/>
    </source>
</evidence>
<dbReference type="GO" id="GO:0008766">
    <property type="term" value="F:UDP-N-acetylmuramoylalanyl-D-glutamyl-2,6-diaminopimelate-D-alanyl-D-alanine ligase activity"/>
    <property type="evidence" value="ECO:0007669"/>
    <property type="project" value="RHEA"/>
</dbReference>
<feature type="domain" description="Mur ligase N-terminal catalytic" evidence="12">
    <location>
        <begin position="25"/>
        <end position="96"/>
    </location>
</feature>
<organism evidence="15 16">
    <name type="scientific">Litchfieldia salsa</name>
    <dbReference type="NCBI Taxonomy" id="930152"/>
    <lineage>
        <taxon>Bacteria</taxon>
        <taxon>Bacillati</taxon>
        <taxon>Bacillota</taxon>
        <taxon>Bacilli</taxon>
        <taxon>Bacillales</taxon>
        <taxon>Bacillaceae</taxon>
        <taxon>Litchfieldia</taxon>
    </lineage>
</organism>
<dbReference type="InterPro" id="IPR051046">
    <property type="entry name" value="MurCDEF_CellWall_CoF430Synth"/>
</dbReference>
<evidence type="ECO:0000259" key="14">
    <source>
        <dbReference type="Pfam" id="PF08245"/>
    </source>
</evidence>